<dbReference type="AlphaFoldDB" id="B4U2N3"/>
<sequence length="86" mass="8823">MRRFIMGIIWTLIVGALIGAIAGALTKKGGSMGWIANIAAGLIGSYVGQALFGSWGLTLAGMALFPSIIGAVIVVIITSFVLNKSN</sequence>
<dbReference type="PANTHER" id="PTHR33884">
    <property type="entry name" value="UPF0410 PROTEIN YMGE"/>
    <property type="match status" value="1"/>
</dbReference>
<evidence type="ECO:0000256" key="3">
    <source>
        <dbReference type="ARBA" id="ARBA00022475"/>
    </source>
</evidence>
<evidence type="ECO:0008006" key="10">
    <source>
        <dbReference type="Google" id="ProtNLM"/>
    </source>
</evidence>
<evidence type="ECO:0000256" key="4">
    <source>
        <dbReference type="ARBA" id="ARBA00022692"/>
    </source>
</evidence>
<evidence type="ECO:0000256" key="6">
    <source>
        <dbReference type="ARBA" id="ARBA00023136"/>
    </source>
</evidence>
<keyword evidence="4 7" id="KW-0812">Transmembrane</keyword>
<evidence type="ECO:0000313" key="8">
    <source>
        <dbReference type="EMBL" id="ACG62250.1"/>
    </source>
</evidence>
<comment type="subcellular location">
    <subcellularLocation>
        <location evidence="1">Cell membrane</location>
        <topology evidence="1">Multi-pass membrane protein</topology>
    </subcellularLocation>
</comment>
<keyword evidence="3" id="KW-1003">Cell membrane</keyword>
<evidence type="ECO:0000256" key="1">
    <source>
        <dbReference type="ARBA" id="ARBA00004651"/>
    </source>
</evidence>
<dbReference type="GO" id="GO:0005886">
    <property type="term" value="C:plasma membrane"/>
    <property type="evidence" value="ECO:0007669"/>
    <property type="project" value="UniProtKB-SubCell"/>
</dbReference>
<gene>
    <name evidence="8" type="ordered locus">Sez_0892</name>
</gene>
<evidence type="ECO:0000313" key="9">
    <source>
        <dbReference type="Proteomes" id="UP000001873"/>
    </source>
</evidence>
<dbReference type="InterPro" id="IPR007341">
    <property type="entry name" value="Transgly_assoc"/>
</dbReference>
<dbReference type="PANTHER" id="PTHR33884:SF3">
    <property type="entry name" value="UPF0410 PROTEIN YMGE"/>
    <property type="match status" value="1"/>
</dbReference>
<name>B4U2N3_STREM</name>
<feature type="transmembrane region" description="Helical" evidence="7">
    <location>
        <begin position="59"/>
        <end position="82"/>
    </location>
</feature>
<reference evidence="8 9" key="1">
    <citation type="journal article" date="2008" name="PLoS ONE">
        <title>Genome sequence of a lancefield group C Streptococcus zooepidemicus strain causing epidemic nephritis: new information about an old disease.</title>
        <authorList>
            <person name="Beres S.B."/>
            <person name="Sesso R."/>
            <person name="Pinto S.W.L."/>
            <person name="Hoe N.P."/>
            <person name="Porcella S.F."/>
            <person name="Deleo F.R."/>
            <person name="Musser J.M."/>
        </authorList>
    </citation>
    <scope>NUCLEOTIDE SEQUENCE [LARGE SCALE GENOMIC DNA]</scope>
    <source>
        <strain evidence="8 9">MGCS10565</strain>
    </source>
</reference>
<proteinExistence type="inferred from homology"/>
<dbReference type="Pfam" id="PF04226">
    <property type="entry name" value="Transgly_assoc"/>
    <property type="match status" value="1"/>
</dbReference>
<comment type="similarity">
    <text evidence="2">Belongs to the UPF0410 family.</text>
</comment>
<dbReference type="KEGG" id="sez:Sez_0892"/>
<dbReference type="Proteomes" id="UP000001873">
    <property type="component" value="Chromosome"/>
</dbReference>
<accession>B4U2N3</accession>
<keyword evidence="6 7" id="KW-0472">Membrane</keyword>
<evidence type="ECO:0000256" key="5">
    <source>
        <dbReference type="ARBA" id="ARBA00022989"/>
    </source>
</evidence>
<evidence type="ECO:0000256" key="7">
    <source>
        <dbReference type="SAM" id="Phobius"/>
    </source>
</evidence>
<feature type="transmembrane region" description="Helical" evidence="7">
    <location>
        <begin position="32"/>
        <end position="52"/>
    </location>
</feature>
<organism evidence="8 9">
    <name type="scientific">Streptococcus equi subsp. zooepidemicus (strain MGCS10565)</name>
    <dbReference type="NCBI Taxonomy" id="552526"/>
    <lineage>
        <taxon>Bacteria</taxon>
        <taxon>Bacillati</taxon>
        <taxon>Bacillota</taxon>
        <taxon>Bacilli</taxon>
        <taxon>Lactobacillales</taxon>
        <taxon>Streptococcaceae</taxon>
        <taxon>Streptococcus</taxon>
    </lineage>
</organism>
<evidence type="ECO:0000256" key="2">
    <source>
        <dbReference type="ARBA" id="ARBA00011006"/>
    </source>
</evidence>
<keyword evidence="5 7" id="KW-1133">Transmembrane helix</keyword>
<dbReference type="EMBL" id="CP001129">
    <property type="protein sequence ID" value="ACG62250.1"/>
    <property type="molecule type" value="Genomic_DNA"/>
</dbReference>
<dbReference type="HOGENOM" id="CLU_160040_4_0_9"/>
<protein>
    <recommendedName>
        <fullName evidence="10">Transglycosylase associated protein</fullName>
    </recommendedName>
</protein>